<gene>
    <name evidence="2" type="ORF">GT347_03055</name>
</gene>
<dbReference type="KEGG" id="xyk:GT347_03055"/>
<accession>A0A857J1C9</accession>
<proteinExistence type="predicted"/>
<organism evidence="2 3">
    <name type="scientific">Xylophilus rhododendri</name>
    <dbReference type="NCBI Taxonomy" id="2697032"/>
    <lineage>
        <taxon>Bacteria</taxon>
        <taxon>Pseudomonadati</taxon>
        <taxon>Pseudomonadota</taxon>
        <taxon>Betaproteobacteria</taxon>
        <taxon>Burkholderiales</taxon>
        <taxon>Xylophilus</taxon>
    </lineage>
</organism>
<keyword evidence="1" id="KW-0472">Membrane</keyword>
<protein>
    <submittedName>
        <fullName evidence="2">Uncharacterized protein</fullName>
    </submittedName>
</protein>
<evidence type="ECO:0000256" key="1">
    <source>
        <dbReference type="SAM" id="Phobius"/>
    </source>
</evidence>
<dbReference type="Proteomes" id="UP000464787">
    <property type="component" value="Chromosome"/>
</dbReference>
<dbReference type="RefSeq" id="WP_160550571.1">
    <property type="nucleotide sequence ID" value="NZ_CP047650.1"/>
</dbReference>
<dbReference type="AlphaFoldDB" id="A0A857J1C9"/>
<evidence type="ECO:0000313" key="2">
    <source>
        <dbReference type="EMBL" id="QHI97053.1"/>
    </source>
</evidence>
<keyword evidence="1" id="KW-1133">Transmembrane helix</keyword>
<dbReference type="EMBL" id="CP047650">
    <property type="protein sequence ID" value="QHI97053.1"/>
    <property type="molecule type" value="Genomic_DNA"/>
</dbReference>
<reference evidence="2 3" key="1">
    <citation type="submission" date="2020-01" db="EMBL/GenBank/DDBJ databases">
        <title>Genome sequencing of strain KACC 21265.</title>
        <authorList>
            <person name="Heo J."/>
            <person name="Kim S.-J."/>
            <person name="Kim J.-S."/>
            <person name="Hong S.-B."/>
            <person name="Kwon S.-W."/>
        </authorList>
    </citation>
    <scope>NUCLEOTIDE SEQUENCE [LARGE SCALE GENOMIC DNA]</scope>
    <source>
        <strain evidence="2 3">KACC 21265</strain>
    </source>
</reference>
<sequence>MPDSSTLVWIFVLVTLLPGLGLLMADRLPSQARSGLLLACSGAWLAMACLVVATAAMNYGLGSLSS</sequence>
<feature type="transmembrane region" description="Helical" evidence="1">
    <location>
        <begin position="6"/>
        <end position="24"/>
    </location>
</feature>
<feature type="transmembrane region" description="Helical" evidence="1">
    <location>
        <begin position="36"/>
        <end position="61"/>
    </location>
</feature>
<name>A0A857J1C9_9BURK</name>
<keyword evidence="3" id="KW-1185">Reference proteome</keyword>
<evidence type="ECO:0000313" key="3">
    <source>
        <dbReference type="Proteomes" id="UP000464787"/>
    </source>
</evidence>
<keyword evidence="1" id="KW-0812">Transmembrane</keyword>